<evidence type="ECO:0000313" key="7">
    <source>
        <dbReference type="RefSeq" id="XP_026484257.1"/>
    </source>
</evidence>
<dbReference type="Pfam" id="PF02014">
    <property type="entry name" value="Reeler"/>
    <property type="match status" value="1"/>
</dbReference>
<dbReference type="InterPro" id="IPR009465">
    <property type="entry name" value="Spondin_N"/>
</dbReference>
<reference evidence="7" key="1">
    <citation type="submission" date="2025-08" db="UniProtKB">
        <authorList>
            <consortium name="RefSeq"/>
        </authorList>
    </citation>
    <scope>IDENTIFICATION</scope>
    <source>
        <tissue evidence="7">Whole body</tissue>
    </source>
</reference>
<evidence type="ECO:0000259" key="4">
    <source>
        <dbReference type="PROSITE" id="PS51019"/>
    </source>
</evidence>
<feature type="domain" description="Spondin" evidence="5">
    <location>
        <begin position="131"/>
        <end position="323"/>
    </location>
</feature>
<dbReference type="PROSITE" id="PS51020">
    <property type="entry name" value="SPONDIN"/>
    <property type="match status" value="1"/>
</dbReference>
<proteinExistence type="predicted"/>
<dbReference type="PANTHER" id="PTHR11311">
    <property type="entry name" value="SPONDIN"/>
    <property type="match status" value="1"/>
</dbReference>
<evidence type="ECO:0000313" key="6">
    <source>
        <dbReference type="Proteomes" id="UP001652626"/>
    </source>
</evidence>
<keyword evidence="6" id="KW-1185">Reference proteome</keyword>
<dbReference type="Proteomes" id="UP001652626">
    <property type="component" value="Chromosome 10"/>
</dbReference>
<evidence type="ECO:0000256" key="2">
    <source>
        <dbReference type="ARBA" id="ARBA00023157"/>
    </source>
</evidence>
<protein>
    <submittedName>
        <fullName evidence="7">Spondin-2-like isoform X2</fullName>
    </submittedName>
</protein>
<sequence length="470" mass="53592">MKALFRLKVRLFASDDMSTFIAFTISALEDTKPNEKNRRKPIPLNAGIIYAPLNSTDSKLSLICNNSVIQTDITPKLSVQVKWRAPPKDNKCVTIYALIAVKPDVWYSFDGPLSKKVCEDRRNMEDIQPMENDNCTSCEDARYLLTFEGIWSYNTHRHMFPNASELARFSDVVGASHSKNYQIYKFNTEASGGLKMLVEQGNTTKLEMEIQAELGSSVRTIIKALGQPKPNMVTNAIFRVTREHHLVSLVTAIIPSPDWFLGVSNMELCEVTTRKWAPNLTFNLYPLDAGTDSGLTFESPNEDTMPPQSIKSAEINKLIPKEQMKPFAKLHFELMRTYTTPDCTNESPDQENKDEERQTDSNEIPPPTTPSREEPSPDIESTEDCPMTAWEEWLSCEGECINGKLKGYQTRFRYHLVDGVAVGKYNENNPSYEEKRIPQYCVDNYLDIETKNCEETCEEEEEVSANRRIW</sequence>
<dbReference type="Gene3D" id="2.60.40.4060">
    <property type="entry name" value="Reeler domain"/>
    <property type="match status" value="1"/>
</dbReference>
<evidence type="ECO:0000256" key="1">
    <source>
        <dbReference type="ARBA" id="ARBA00022737"/>
    </source>
</evidence>
<dbReference type="Pfam" id="PF06468">
    <property type="entry name" value="Spond_N"/>
    <property type="match status" value="1"/>
</dbReference>
<evidence type="ECO:0000256" key="3">
    <source>
        <dbReference type="SAM" id="MobiDB-lite"/>
    </source>
</evidence>
<dbReference type="PROSITE" id="PS51019">
    <property type="entry name" value="REELIN"/>
    <property type="match status" value="1"/>
</dbReference>
<keyword evidence="2" id="KW-1015">Disulfide bond</keyword>
<dbReference type="InterPro" id="IPR002861">
    <property type="entry name" value="Reeler_dom"/>
</dbReference>
<dbReference type="RefSeq" id="XP_026484257.1">
    <property type="nucleotide sequence ID" value="XM_026628472.2"/>
</dbReference>
<name>A0A8B8HHF5_VANTA</name>
<feature type="compositionally biased region" description="Basic and acidic residues" evidence="3">
    <location>
        <begin position="350"/>
        <end position="360"/>
    </location>
</feature>
<dbReference type="Gene3D" id="2.60.40.2130">
    <property type="entry name" value="F-spondin domain"/>
    <property type="match status" value="1"/>
</dbReference>
<feature type="domain" description="Reelin" evidence="4">
    <location>
        <begin position="1"/>
        <end position="130"/>
    </location>
</feature>
<organism evidence="6 7">
    <name type="scientific">Vanessa tameamea</name>
    <name type="common">Kamehameha butterfly</name>
    <dbReference type="NCBI Taxonomy" id="334116"/>
    <lineage>
        <taxon>Eukaryota</taxon>
        <taxon>Metazoa</taxon>
        <taxon>Ecdysozoa</taxon>
        <taxon>Arthropoda</taxon>
        <taxon>Hexapoda</taxon>
        <taxon>Insecta</taxon>
        <taxon>Pterygota</taxon>
        <taxon>Neoptera</taxon>
        <taxon>Endopterygota</taxon>
        <taxon>Lepidoptera</taxon>
        <taxon>Glossata</taxon>
        <taxon>Ditrysia</taxon>
        <taxon>Papilionoidea</taxon>
        <taxon>Nymphalidae</taxon>
        <taxon>Nymphalinae</taxon>
        <taxon>Vanessa</taxon>
    </lineage>
</organism>
<dbReference type="InterPro" id="IPR051418">
    <property type="entry name" value="Spondin/Thrombospondin_T1"/>
</dbReference>
<dbReference type="PANTHER" id="PTHR11311:SF16">
    <property type="entry name" value="SPONDIN-1"/>
    <property type="match status" value="1"/>
</dbReference>
<dbReference type="NCBIfam" id="NF038123">
    <property type="entry name" value="NF038123_dom"/>
    <property type="match status" value="1"/>
</dbReference>
<dbReference type="InterPro" id="IPR038678">
    <property type="entry name" value="Spondin_N_sf"/>
</dbReference>
<keyword evidence="1" id="KW-0677">Repeat</keyword>
<accession>A0A8B8HHF5</accession>
<dbReference type="AlphaFoldDB" id="A0A8B8HHF5"/>
<dbReference type="GeneID" id="113392170"/>
<feature type="region of interest" description="Disordered" evidence="3">
    <location>
        <begin position="339"/>
        <end position="384"/>
    </location>
</feature>
<gene>
    <name evidence="7" type="primary">LOC113392170</name>
</gene>
<dbReference type="InterPro" id="IPR042307">
    <property type="entry name" value="Reeler_sf"/>
</dbReference>
<evidence type="ECO:0000259" key="5">
    <source>
        <dbReference type="PROSITE" id="PS51020"/>
    </source>
</evidence>